<name>A0ABS7K0R3_9BACI</name>
<evidence type="ECO:0000313" key="2">
    <source>
        <dbReference type="Proteomes" id="UP000769780"/>
    </source>
</evidence>
<accession>A0ABS7K0R3</accession>
<dbReference type="Gene3D" id="3.50.50.60">
    <property type="entry name" value="FAD/NAD(P)-binding domain"/>
    <property type="match status" value="1"/>
</dbReference>
<proteinExistence type="predicted"/>
<dbReference type="RefSeq" id="WP_221871199.1">
    <property type="nucleotide sequence ID" value="NZ_JACWFH010000007.1"/>
</dbReference>
<organism evidence="1 2">
    <name type="scientific">Mesobacillus maritimus</name>
    <dbReference type="NCBI Taxonomy" id="1643336"/>
    <lineage>
        <taxon>Bacteria</taxon>
        <taxon>Bacillati</taxon>
        <taxon>Bacillota</taxon>
        <taxon>Bacilli</taxon>
        <taxon>Bacillales</taxon>
        <taxon>Bacillaceae</taxon>
        <taxon>Mesobacillus</taxon>
    </lineage>
</organism>
<dbReference type="SUPFAM" id="SSF51905">
    <property type="entry name" value="FAD/NAD(P)-binding domain"/>
    <property type="match status" value="1"/>
</dbReference>
<dbReference type="EMBL" id="JACWFH010000007">
    <property type="protein sequence ID" value="MBY0095844.1"/>
    <property type="molecule type" value="Genomic_DNA"/>
</dbReference>
<dbReference type="InterPro" id="IPR036188">
    <property type="entry name" value="FAD/NAD-bd_sf"/>
</dbReference>
<gene>
    <name evidence="1" type="ORF">H0185_03375</name>
</gene>
<protein>
    <submittedName>
        <fullName evidence="1">FAD-binding domain protein</fullName>
    </submittedName>
</protein>
<keyword evidence="2" id="KW-1185">Reference proteome</keyword>
<comment type="caution">
    <text evidence="1">The sequence shown here is derived from an EMBL/GenBank/DDBJ whole genome shotgun (WGS) entry which is preliminary data.</text>
</comment>
<dbReference type="Proteomes" id="UP000769780">
    <property type="component" value="Unassembled WGS sequence"/>
</dbReference>
<reference evidence="1 2" key="1">
    <citation type="submission" date="2020-07" db="EMBL/GenBank/DDBJ databases">
        <title>Fungal Genomes of the International Space Station.</title>
        <authorList>
            <person name="Seuylemezian A."/>
            <person name="Singh N.K."/>
            <person name="Wood J."/>
            <person name="Venkateswaran K."/>
        </authorList>
    </citation>
    <scope>NUCLEOTIDE SEQUENCE [LARGE SCALE GENOMIC DNA]</scope>
    <source>
        <strain evidence="1 2">PL-B2</strain>
    </source>
</reference>
<sequence length="453" mass="50706">MTTRTTTKLGKKAIVIGGSIAGILTAKVLSDFFHEVVMIEKDIALDYPTIRKGVPQGAHGHALLKSGEEILEKLFPGFIEELLAAGSVASDFSQDISWYHHGSWKVSHYSGIRTVQQSRPFLEYHLQRRLKMIQNIQYIDGAKVLQLLTTENHSKVSGVVYQDLEGIVTELEAEVVVDSSGAASLTPQWLSKLGLPSPEKTEVKVDLHYASRIYQSLSPIENKWKGLLVYPNPPKQTFGGGIYRIEDNKWMVTLFGYGMEKPVTTAESFLEHAASLDHLPIYEAIKNGIPASDVSVYQFPKLRRFHYEKHRQLPNGLVVIGDAFCRIDPVFAQGMSLSALEASALQSVLVQCQQNQSLNNISKMAHRGFSKVLMVPWLIALVEDFRFVHTRGKKLFGLSVIQSFIKKVVLACAHDKQVYEQFISVLHLKAHPVTLFSPKVLKAIWLKSSVKEE</sequence>
<evidence type="ECO:0000313" key="1">
    <source>
        <dbReference type="EMBL" id="MBY0095844.1"/>
    </source>
</evidence>
<dbReference type="PANTHER" id="PTHR43422:SF3">
    <property type="entry name" value="THIAMINE THIAZOLE SYNTHASE"/>
    <property type="match status" value="1"/>
</dbReference>
<dbReference type="PANTHER" id="PTHR43422">
    <property type="entry name" value="THIAMINE THIAZOLE SYNTHASE"/>
    <property type="match status" value="1"/>
</dbReference>